<organism evidence="1 2">
    <name type="scientific">Pipistrellus nathusii</name>
    <name type="common">Nathusius' pipistrelle</name>
    <dbReference type="NCBI Taxonomy" id="59473"/>
    <lineage>
        <taxon>Eukaryota</taxon>
        <taxon>Metazoa</taxon>
        <taxon>Chordata</taxon>
        <taxon>Craniata</taxon>
        <taxon>Vertebrata</taxon>
        <taxon>Euteleostomi</taxon>
        <taxon>Mammalia</taxon>
        <taxon>Eutheria</taxon>
        <taxon>Laurasiatheria</taxon>
        <taxon>Chiroptera</taxon>
        <taxon>Yangochiroptera</taxon>
        <taxon>Vespertilionidae</taxon>
        <taxon>Pipistrellus</taxon>
    </lineage>
</organism>
<evidence type="ECO:0000313" key="1">
    <source>
        <dbReference type="EMBL" id="CAK6445628.1"/>
    </source>
</evidence>
<accession>A0ABP0A775</accession>
<sequence length="107" mass="11984">MIFQLVLLQGGVWEGGLSESRAEPLAWVLKRSAWPLQMVLQISPCDAGVRTRPPALGSPTTPLRRGVPETFGGLVEAGRRRNISCRNNGESCFLKKLPFKKRKRKKR</sequence>
<name>A0ABP0A775_PIPNA</name>
<gene>
    <name evidence="1" type="ORF">MPIPNATIZW_LOCUS13934</name>
</gene>
<evidence type="ECO:0000313" key="2">
    <source>
        <dbReference type="Proteomes" id="UP001314169"/>
    </source>
</evidence>
<reference evidence="1" key="1">
    <citation type="submission" date="2023-12" db="EMBL/GenBank/DDBJ databases">
        <authorList>
            <person name="Brown T."/>
        </authorList>
    </citation>
    <scope>NUCLEOTIDE SEQUENCE</scope>
</reference>
<dbReference type="Proteomes" id="UP001314169">
    <property type="component" value="Chromosome 5"/>
</dbReference>
<dbReference type="EMBL" id="OY882862">
    <property type="protein sequence ID" value="CAK6445628.1"/>
    <property type="molecule type" value="Genomic_DNA"/>
</dbReference>
<keyword evidence="2" id="KW-1185">Reference proteome</keyword>
<protein>
    <submittedName>
        <fullName evidence="1">Uncharacterized protein</fullName>
    </submittedName>
</protein>
<proteinExistence type="predicted"/>